<accession>A0ABQ2QB36</accession>
<gene>
    <name evidence="2" type="ORF">GCM10009409_39510</name>
</gene>
<dbReference type="EMBL" id="BMQV01000092">
    <property type="protein sequence ID" value="GGP71594.1"/>
    <property type="molecule type" value="Genomic_DNA"/>
</dbReference>
<keyword evidence="3" id="KW-1185">Reference proteome</keyword>
<feature type="compositionally biased region" description="Polar residues" evidence="1">
    <location>
        <begin position="1"/>
        <end position="23"/>
    </location>
</feature>
<organism evidence="2 3">
    <name type="scientific">Shewanella saliphila</name>
    <dbReference type="NCBI Taxonomy" id="2282698"/>
    <lineage>
        <taxon>Bacteria</taxon>
        <taxon>Pseudomonadati</taxon>
        <taxon>Pseudomonadota</taxon>
        <taxon>Gammaproteobacteria</taxon>
        <taxon>Alteromonadales</taxon>
        <taxon>Shewanellaceae</taxon>
        <taxon>Shewanella</taxon>
    </lineage>
</organism>
<protein>
    <submittedName>
        <fullName evidence="2">Uncharacterized protein</fullName>
    </submittedName>
</protein>
<name>A0ABQ2QB36_9GAMM</name>
<dbReference type="Proteomes" id="UP000654367">
    <property type="component" value="Unassembled WGS sequence"/>
</dbReference>
<evidence type="ECO:0000313" key="3">
    <source>
        <dbReference type="Proteomes" id="UP000654367"/>
    </source>
</evidence>
<proteinExistence type="predicted"/>
<reference evidence="3" key="1">
    <citation type="journal article" date="2019" name="Int. J. Syst. Evol. Microbiol.">
        <title>The Global Catalogue of Microorganisms (GCM) 10K type strain sequencing project: providing services to taxonomists for standard genome sequencing and annotation.</title>
        <authorList>
            <consortium name="The Broad Institute Genomics Platform"/>
            <consortium name="The Broad Institute Genome Sequencing Center for Infectious Disease"/>
            <person name="Wu L."/>
            <person name="Ma J."/>
        </authorList>
    </citation>
    <scope>NUCLEOTIDE SEQUENCE [LARGE SCALE GENOMIC DNA]</scope>
    <source>
        <strain evidence="3">JCM 32304</strain>
    </source>
</reference>
<evidence type="ECO:0000256" key="1">
    <source>
        <dbReference type="SAM" id="MobiDB-lite"/>
    </source>
</evidence>
<feature type="region of interest" description="Disordered" evidence="1">
    <location>
        <begin position="1"/>
        <end position="41"/>
    </location>
</feature>
<comment type="caution">
    <text evidence="2">The sequence shown here is derived from an EMBL/GenBank/DDBJ whole genome shotgun (WGS) entry which is preliminary data.</text>
</comment>
<sequence length="41" mass="4569">MTTHITKCNDNNSLRPAKTTSLDQLHKPKPLHFIPAKQTAA</sequence>
<evidence type="ECO:0000313" key="2">
    <source>
        <dbReference type="EMBL" id="GGP71594.1"/>
    </source>
</evidence>